<dbReference type="Pfam" id="PF24098">
    <property type="entry name" value="DUF7380"/>
    <property type="match status" value="1"/>
</dbReference>
<accession>A0ABS8UH64</accession>
<name>A0ABS8UH64_9GAMM</name>
<comment type="caution">
    <text evidence="3">The sequence shown here is derived from an EMBL/GenBank/DDBJ whole genome shotgun (WGS) entry which is preliminary data.</text>
</comment>
<evidence type="ECO:0000313" key="4">
    <source>
        <dbReference type="Proteomes" id="UP001430360"/>
    </source>
</evidence>
<feature type="compositionally biased region" description="Basic and acidic residues" evidence="1">
    <location>
        <begin position="86"/>
        <end position="100"/>
    </location>
</feature>
<keyword evidence="4" id="KW-1185">Reference proteome</keyword>
<proteinExistence type="predicted"/>
<dbReference type="EMBL" id="JAJQKU010000004">
    <property type="protein sequence ID" value="MCD9098044.1"/>
    <property type="molecule type" value="Genomic_DNA"/>
</dbReference>
<reference evidence="3" key="2">
    <citation type="journal article" date="2022" name="Syst. Appl. Microbiol.">
        <title>Physiological and genomic characterisation of Luteimonas fraxinea sp. nov., a bacterial species associated with trees tolerant to ash dieback.</title>
        <authorList>
            <person name="Ulrich K."/>
            <person name="Becker R."/>
            <person name="Behrendt U."/>
            <person name="Kube M."/>
            <person name="Schneck V."/>
            <person name="Ulrich A."/>
        </authorList>
    </citation>
    <scope>NUCLEOTIDE SEQUENCE</scope>
    <source>
        <strain evidence="3">A1P009</strain>
    </source>
</reference>
<dbReference type="Proteomes" id="UP001430360">
    <property type="component" value="Unassembled WGS sequence"/>
</dbReference>
<protein>
    <recommendedName>
        <fullName evidence="2">DUF7380 domain-containing protein</fullName>
    </recommendedName>
</protein>
<reference evidence="3" key="1">
    <citation type="submission" date="2021-12" db="EMBL/GenBank/DDBJ databases">
        <authorList>
            <person name="Ulrich A."/>
        </authorList>
    </citation>
    <scope>NUCLEOTIDE SEQUENCE</scope>
    <source>
        <strain evidence="3">A1P009</strain>
    </source>
</reference>
<sequence>MAILEAPVDEEVYQRLDWTSPAAEINGRHGQWGVARKLWEQAEVFRENGQLTAAQALRLLGGAVSMHMRSPSHAPFGSAIQMDGRRSASIEDLGEHDVALPRELPSMRPTHG</sequence>
<feature type="region of interest" description="Disordered" evidence="1">
    <location>
        <begin position="86"/>
        <end position="112"/>
    </location>
</feature>
<gene>
    <name evidence="3" type="ORF">LTT95_13955</name>
</gene>
<organism evidence="3 4">
    <name type="scientific">Luteimonas fraxinea</name>
    <dbReference type="NCBI Taxonomy" id="2901869"/>
    <lineage>
        <taxon>Bacteria</taxon>
        <taxon>Pseudomonadati</taxon>
        <taxon>Pseudomonadota</taxon>
        <taxon>Gammaproteobacteria</taxon>
        <taxon>Lysobacterales</taxon>
        <taxon>Lysobacteraceae</taxon>
        <taxon>Luteimonas</taxon>
    </lineage>
</organism>
<evidence type="ECO:0000313" key="3">
    <source>
        <dbReference type="EMBL" id="MCD9098044.1"/>
    </source>
</evidence>
<evidence type="ECO:0000256" key="1">
    <source>
        <dbReference type="SAM" id="MobiDB-lite"/>
    </source>
</evidence>
<feature type="domain" description="DUF7380" evidence="2">
    <location>
        <begin position="7"/>
        <end position="99"/>
    </location>
</feature>
<evidence type="ECO:0000259" key="2">
    <source>
        <dbReference type="Pfam" id="PF24098"/>
    </source>
</evidence>
<dbReference type="RefSeq" id="WP_232137206.1">
    <property type="nucleotide sequence ID" value="NZ_CP089507.1"/>
</dbReference>
<dbReference type="InterPro" id="IPR055804">
    <property type="entry name" value="DUF7380"/>
</dbReference>